<dbReference type="Proteomes" id="UP000005947">
    <property type="component" value="Unassembled WGS sequence"/>
</dbReference>
<dbReference type="OrthoDB" id="5986178at2"/>
<dbReference type="InterPro" id="IPR029044">
    <property type="entry name" value="Nucleotide-diphossugar_trans"/>
</dbReference>
<dbReference type="EMBL" id="ACGK02000001">
    <property type="protein sequence ID" value="EGF23827.1"/>
    <property type="molecule type" value="Genomic_DNA"/>
</dbReference>
<keyword evidence="2" id="KW-0808">Transferase</keyword>
<comment type="caution">
    <text evidence="2">The sequence shown here is derived from an EMBL/GenBank/DDBJ whole genome shotgun (WGS) entry which is preliminary data.</text>
</comment>
<sequence>MYTSNDHCFVICAYKDSPYLEDCMRSLKNQSVTSRVLLVTSTPSHTIEHLCSQYDIPFYINTTDSHGIGGDWNFALSRATTQLVTIAHQDDVYKPRYVEEMLAHINAVTDPLLYFSGYAELRGTTEVCDNRLLGIKRLMLMPLQLRPLAHLKLIKRLILAFGNPICCPAVTYVMHKFTRPLFETSYGSNLDWQTWEFLSRKQGTFVYNPKPLMCHRIHEGSETSRLIENNKREQEDLSMLKRFWPTCIARAINKLYARGQQSNKNS</sequence>
<dbReference type="RefSeq" id="WP_006302956.1">
    <property type="nucleotide sequence ID" value="NZ_ACGK02000001.1"/>
</dbReference>
<keyword evidence="2" id="KW-0328">Glycosyltransferase</keyword>
<organism evidence="2 3">
    <name type="scientific">Fannyhessea vaginae DSM 15829</name>
    <dbReference type="NCBI Taxonomy" id="525256"/>
    <lineage>
        <taxon>Bacteria</taxon>
        <taxon>Bacillati</taxon>
        <taxon>Actinomycetota</taxon>
        <taxon>Coriobacteriia</taxon>
        <taxon>Coriobacteriales</taxon>
        <taxon>Atopobiaceae</taxon>
        <taxon>Fannyhessea</taxon>
    </lineage>
</organism>
<dbReference type="Gene3D" id="3.90.550.10">
    <property type="entry name" value="Spore Coat Polysaccharide Biosynthesis Protein SpsA, Chain A"/>
    <property type="match status" value="1"/>
</dbReference>
<dbReference type="InterPro" id="IPR001173">
    <property type="entry name" value="Glyco_trans_2-like"/>
</dbReference>
<dbReference type="SUPFAM" id="SSF53448">
    <property type="entry name" value="Nucleotide-diphospho-sugar transferases"/>
    <property type="match status" value="1"/>
</dbReference>
<dbReference type="eggNOG" id="COG0463">
    <property type="taxonomic scope" value="Bacteria"/>
</dbReference>
<dbReference type="CDD" id="cd00761">
    <property type="entry name" value="Glyco_tranf_GTA_type"/>
    <property type="match status" value="1"/>
</dbReference>
<evidence type="ECO:0000313" key="3">
    <source>
        <dbReference type="Proteomes" id="UP000005947"/>
    </source>
</evidence>
<name>F1T596_9ACTN</name>
<reference evidence="2 3" key="1">
    <citation type="submission" date="2011-02" db="EMBL/GenBank/DDBJ databases">
        <authorList>
            <person name="Muzny D."/>
            <person name="Qin X."/>
            <person name="Buhay C."/>
            <person name="Dugan-Rocha S."/>
            <person name="Ding Y."/>
            <person name="Chen G."/>
            <person name="Hawes A."/>
            <person name="Holder M."/>
            <person name="Jhangiani S."/>
            <person name="Johnson A."/>
            <person name="Khan Z."/>
            <person name="Li Z."/>
            <person name="Liu W."/>
            <person name="Liu X."/>
            <person name="Perez L."/>
            <person name="Shen H."/>
            <person name="Wang Q."/>
            <person name="Watt J."/>
            <person name="Xi L."/>
            <person name="Xin Y."/>
            <person name="Zhou J."/>
            <person name="Deng J."/>
            <person name="Jiang H."/>
            <person name="Liu Y."/>
            <person name="Qu J."/>
            <person name="Song X.-Z."/>
            <person name="Zhang L."/>
            <person name="Villasana D."/>
            <person name="Johnson A."/>
            <person name="Liu J."/>
            <person name="Liyanage D."/>
            <person name="Lorensuhewa L."/>
            <person name="Robinson T."/>
            <person name="Song A."/>
            <person name="Song B.-B."/>
            <person name="Dinh H."/>
            <person name="Thornton R."/>
            <person name="Coyle M."/>
            <person name="Francisco L."/>
            <person name="Jackson L."/>
            <person name="Javaid M."/>
            <person name="Korchina V."/>
            <person name="Kovar C."/>
            <person name="Mata R."/>
            <person name="Mathew T."/>
            <person name="Ngo R."/>
            <person name="Nguyen L."/>
            <person name="Nguyen N."/>
            <person name="Okwuonu G."/>
            <person name="Ongeri F."/>
            <person name="Pham C."/>
            <person name="Simmons D."/>
            <person name="Wilczek-Boney K."/>
            <person name="Hale W."/>
            <person name="Jakkamsetti A."/>
            <person name="Pham P."/>
            <person name="Ruth R."/>
            <person name="San Lucas F."/>
            <person name="Warren J."/>
            <person name="Zhang J."/>
            <person name="Zhao Z."/>
            <person name="Zhou C."/>
            <person name="Zhu D."/>
            <person name="Lee S."/>
            <person name="Bess C."/>
            <person name="Blankenburg K."/>
            <person name="Forbes L."/>
            <person name="Fu Q."/>
            <person name="Gubbala S."/>
            <person name="Hirani K."/>
            <person name="Jayaseelan J.C."/>
            <person name="Lara F."/>
            <person name="Munidasa M."/>
            <person name="Palculict T."/>
            <person name="Patil S."/>
            <person name="Pu L.-L."/>
            <person name="Saada N."/>
            <person name="Tang L."/>
            <person name="Weissenberger G."/>
            <person name="Zhu Y."/>
            <person name="Hemphill L."/>
            <person name="Shang Y."/>
            <person name="Youmans B."/>
            <person name="Ayvaz T."/>
            <person name="Ross M."/>
            <person name="Santibanez J."/>
            <person name="Aqrawi P."/>
            <person name="Gross S."/>
            <person name="Joshi V."/>
            <person name="Fowler G."/>
            <person name="Nazareth L."/>
            <person name="Reid J."/>
            <person name="Worley K."/>
            <person name="Petrosino J."/>
            <person name="Highlander S."/>
            <person name="Gibbs R."/>
        </authorList>
    </citation>
    <scope>NUCLEOTIDE SEQUENCE [LARGE SCALE GENOMIC DNA]</scope>
    <source>
        <strain evidence="2 3">DSM 15829</strain>
    </source>
</reference>
<protein>
    <submittedName>
        <fullName evidence="2">Glycosyltransferase, group 2 family protein</fullName>
        <ecNumber evidence="2">2.4.-.-</ecNumber>
    </submittedName>
</protein>
<gene>
    <name evidence="2" type="ORF">HMPREF0091_10774</name>
</gene>
<evidence type="ECO:0000313" key="2">
    <source>
        <dbReference type="EMBL" id="EGF23827.1"/>
    </source>
</evidence>
<dbReference type="GeneID" id="93210378"/>
<proteinExistence type="predicted"/>
<keyword evidence="3" id="KW-1185">Reference proteome</keyword>
<evidence type="ECO:0000259" key="1">
    <source>
        <dbReference type="Pfam" id="PF00535"/>
    </source>
</evidence>
<dbReference type="AlphaFoldDB" id="F1T596"/>
<feature type="domain" description="Glycosyltransferase 2-like" evidence="1">
    <location>
        <begin position="9"/>
        <end position="107"/>
    </location>
</feature>
<accession>F1T596</accession>
<dbReference type="Pfam" id="PF00535">
    <property type="entry name" value="Glycos_transf_2"/>
    <property type="match status" value="1"/>
</dbReference>
<dbReference type="EC" id="2.4.-.-" evidence="2"/>
<dbReference type="GO" id="GO:0016757">
    <property type="term" value="F:glycosyltransferase activity"/>
    <property type="evidence" value="ECO:0007669"/>
    <property type="project" value="UniProtKB-KW"/>
</dbReference>